<name>A0A0K9NXR0_ZOSMR</name>
<comment type="caution">
    <text evidence="3">The sequence shown here is derived from an EMBL/GenBank/DDBJ whole genome shotgun (WGS) entry which is preliminary data.</text>
</comment>
<dbReference type="EMBL" id="LFYR01001565">
    <property type="protein sequence ID" value="KMZ60837.1"/>
    <property type="molecule type" value="Genomic_DNA"/>
</dbReference>
<protein>
    <submittedName>
        <fullName evidence="3">Uncharacterized protein</fullName>
    </submittedName>
</protein>
<feature type="region of interest" description="Disordered" evidence="1">
    <location>
        <begin position="221"/>
        <end position="261"/>
    </location>
</feature>
<dbReference type="PANTHER" id="PTHR36760:SF1">
    <property type="entry name" value="ACIDIC LEUCINE-RICH NUCLEAR PHOSPHOPROTEIN 32 FAMILY B PROTEIN"/>
    <property type="match status" value="1"/>
</dbReference>
<feature type="compositionally biased region" description="Basic and acidic residues" evidence="1">
    <location>
        <begin position="221"/>
        <end position="232"/>
    </location>
</feature>
<reference evidence="4" key="1">
    <citation type="journal article" date="2016" name="Nature">
        <title>The genome of the seagrass Zostera marina reveals angiosperm adaptation to the sea.</title>
        <authorList>
            <person name="Olsen J.L."/>
            <person name="Rouze P."/>
            <person name="Verhelst B."/>
            <person name="Lin Y.-C."/>
            <person name="Bayer T."/>
            <person name="Collen J."/>
            <person name="Dattolo E."/>
            <person name="De Paoli E."/>
            <person name="Dittami S."/>
            <person name="Maumus F."/>
            <person name="Michel G."/>
            <person name="Kersting A."/>
            <person name="Lauritano C."/>
            <person name="Lohaus R."/>
            <person name="Toepel M."/>
            <person name="Tonon T."/>
            <person name="Vanneste K."/>
            <person name="Amirebrahimi M."/>
            <person name="Brakel J."/>
            <person name="Bostroem C."/>
            <person name="Chovatia M."/>
            <person name="Grimwood J."/>
            <person name="Jenkins J.W."/>
            <person name="Jueterbock A."/>
            <person name="Mraz A."/>
            <person name="Stam W.T."/>
            <person name="Tice H."/>
            <person name="Bornberg-Bauer E."/>
            <person name="Green P.J."/>
            <person name="Pearson G.A."/>
            <person name="Procaccini G."/>
            <person name="Duarte C.M."/>
            <person name="Schmutz J."/>
            <person name="Reusch T.B.H."/>
            <person name="Van de Peer Y."/>
        </authorList>
    </citation>
    <scope>NUCLEOTIDE SEQUENCE [LARGE SCALE GENOMIC DNA]</scope>
    <source>
        <strain evidence="4">cv. Finnish</strain>
    </source>
</reference>
<keyword evidence="4" id="KW-1185">Reference proteome</keyword>
<organism evidence="3 4">
    <name type="scientific">Zostera marina</name>
    <name type="common">Eelgrass</name>
    <dbReference type="NCBI Taxonomy" id="29655"/>
    <lineage>
        <taxon>Eukaryota</taxon>
        <taxon>Viridiplantae</taxon>
        <taxon>Streptophyta</taxon>
        <taxon>Embryophyta</taxon>
        <taxon>Tracheophyta</taxon>
        <taxon>Spermatophyta</taxon>
        <taxon>Magnoliopsida</taxon>
        <taxon>Liliopsida</taxon>
        <taxon>Zosteraceae</taxon>
        <taxon>Zostera</taxon>
    </lineage>
</organism>
<keyword evidence="2" id="KW-0812">Transmembrane</keyword>
<dbReference type="Proteomes" id="UP000036987">
    <property type="component" value="Unassembled WGS sequence"/>
</dbReference>
<evidence type="ECO:0000313" key="4">
    <source>
        <dbReference type="Proteomes" id="UP000036987"/>
    </source>
</evidence>
<keyword evidence="2" id="KW-0472">Membrane</keyword>
<evidence type="ECO:0000256" key="1">
    <source>
        <dbReference type="SAM" id="MobiDB-lite"/>
    </source>
</evidence>
<proteinExistence type="predicted"/>
<feature type="transmembrane region" description="Helical" evidence="2">
    <location>
        <begin position="12"/>
        <end position="35"/>
    </location>
</feature>
<gene>
    <name evidence="3" type="ORF">ZOSMA_56G00680</name>
</gene>
<evidence type="ECO:0000313" key="3">
    <source>
        <dbReference type="EMBL" id="KMZ60837.1"/>
    </source>
</evidence>
<feature type="compositionally biased region" description="Basic residues" evidence="1">
    <location>
        <begin position="233"/>
        <end position="252"/>
    </location>
</feature>
<dbReference type="AlphaFoldDB" id="A0A0K9NXR0"/>
<accession>A0A0K9NXR0</accession>
<dbReference type="OMA" id="LLWETHE"/>
<keyword evidence="2" id="KW-1133">Transmembrane helix</keyword>
<dbReference type="PANTHER" id="PTHR36760">
    <property type="entry name" value="ACIDIC LEUCINE-RICH NUCLEAR PHOSPHOPROTEIN 32 FAMILY B PROTEIN"/>
    <property type="match status" value="1"/>
</dbReference>
<dbReference type="OrthoDB" id="1939140at2759"/>
<sequence length="312" mass="36511">MEDFIRSYPLQLAYFIFFLPYLVRVLSFLSSILLLTTTLLHCSLKQNMQIEHDCHGYLQGDVFDAGFLDHIFKRPIEKEEVGKEAYDDGIGLKSGGMMIRWEDFEAIGKLYKALTQQVGEYSIKLAIQNLNKRQLFISQQYSEGWVDLDNNSKAELKLDKVSSNHNAIGMGEFGSKRQIEWERTLSCRLYEERWSTVGLHGDEQGMDLLWEIANAADFEKTKKTREENENKMKMQKKKKKKKNTKMNGKNKKKNDDVKRYKKEEEKEKEMVIGQFYCLPALKFSRGRMRLGAGKIRKLAKLAKILKRSFRYL</sequence>
<evidence type="ECO:0000256" key="2">
    <source>
        <dbReference type="SAM" id="Phobius"/>
    </source>
</evidence>